<dbReference type="Proteomes" id="UP000070444">
    <property type="component" value="Unassembled WGS sequence"/>
</dbReference>
<feature type="transmembrane region" description="Helical" evidence="1">
    <location>
        <begin position="220"/>
        <end position="245"/>
    </location>
</feature>
<keyword evidence="1" id="KW-0812">Transmembrane</keyword>
<protein>
    <recommendedName>
        <fullName evidence="4">G-protein coupled receptors family 1 profile domain-containing protein</fullName>
    </recommendedName>
</protein>
<dbReference type="SUPFAM" id="SSF81321">
    <property type="entry name" value="Family A G protein-coupled receptor-like"/>
    <property type="match status" value="1"/>
</dbReference>
<feature type="transmembrane region" description="Helical" evidence="1">
    <location>
        <begin position="116"/>
        <end position="136"/>
    </location>
</feature>
<dbReference type="EMBL" id="KQ964424">
    <property type="protein sequence ID" value="KXN74332.1"/>
    <property type="molecule type" value="Genomic_DNA"/>
</dbReference>
<keyword evidence="1" id="KW-1133">Transmembrane helix</keyword>
<feature type="transmembrane region" description="Helical" evidence="1">
    <location>
        <begin position="87"/>
        <end position="104"/>
    </location>
</feature>
<keyword evidence="1" id="KW-0472">Membrane</keyword>
<keyword evidence="3" id="KW-1185">Reference proteome</keyword>
<evidence type="ECO:0000256" key="1">
    <source>
        <dbReference type="SAM" id="Phobius"/>
    </source>
</evidence>
<feature type="transmembrane region" description="Helical" evidence="1">
    <location>
        <begin position="44"/>
        <end position="62"/>
    </location>
</feature>
<evidence type="ECO:0008006" key="4">
    <source>
        <dbReference type="Google" id="ProtNLM"/>
    </source>
</evidence>
<evidence type="ECO:0000313" key="2">
    <source>
        <dbReference type="EMBL" id="KXN74332.1"/>
    </source>
</evidence>
<proteinExistence type="predicted"/>
<feature type="transmembrane region" description="Helical" evidence="1">
    <location>
        <begin position="6"/>
        <end position="32"/>
    </location>
</feature>
<gene>
    <name evidence="2" type="ORF">CONCODRAFT_2536</name>
</gene>
<organism evidence="2 3">
    <name type="scientific">Conidiobolus coronatus (strain ATCC 28846 / CBS 209.66 / NRRL 28638)</name>
    <name type="common">Delacroixia coronata</name>
    <dbReference type="NCBI Taxonomy" id="796925"/>
    <lineage>
        <taxon>Eukaryota</taxon>
        <taxon>Fungi</taxon>
        <taxon>Fungi incertae sedis</taxon>
        <taxon>Zoopagomycota</taxon>
        <taxon>Entomophthoromycotina</taxon>
        <taxon>Entomophthoromycetes</taxon>
        <taxon>Entomophthorales</taxon>
        <taxon>Ancylistaceae</taxon>
        <taxon>Conidiobolus</taxon>
    </lineage>
</organism>
<reference evidence="2 3" key="1">
    <citation type="journal article" date="2015" name="Genome Biol. Evol.">
        <title>Phylogenomic analyses indicate that early fungi evolved digesting cell walls of algal ancestors of land plants.</title>
        <authorList>
            <person name="Chang Y."/>
            <person name="Wang S."/>
            <person name="Sekimoto S."/>
            <person name="Aerts A.L."/>
            <person name="Choi C."/>
            <person name="Clum A."/>
            <person name="LaButti K.M."/>
            <person name="Lindquist E.A."/>
            <person name="Yee Ngan C."/>
            <person name="Ohm R.A."/>
            <person name="Salamov A.A."/>
            <person name="Grigoriev I.V."/>
            <person name="Spatafora J.W."/>
            <person name="Berbee M.L."/>
        </authorList>
    </citation>
    <scope>NUCLEOTIDE SEQUENCE [LARGE SCALE GENOMIC DNA]</scope>
    <source>
        <strain evidence="2 3">NRRL 28638</strain>
    </source>
</reference>
<name>A0A137PH71_CONC2</name>
<dbReference type="AlphaFoldDB" id="A0A137PH71"/>
<evidence type="ECO:0000313" key="3">
    <source>
        <dbReference type="Proteomes" id="UP000070444"/>
    </source>
</evidence>
<accession>A0A137PH71</accession>
<dbReference type="Gene3D" id="1.20.1070.10">
    <property type="entry name" value="Rhodopsin 7-helix transmembrane proteins"/>
    <property type="match status" value="1"/>
</dbReference>
<feature type="transmembrane region" description="Helical" evidence="1">
    <location>
        <begin position="160"/>
        <end position="182"/>
    </location>
</feature>
<feature type="transmembrane region" description="Helical" evidence="1">
    <location>
        <begin position="251"/>
        <end position="270"/>
    </location>
</feature>
<sequence length="312" mass="34835">MKPNSILNLVIQPIGLLCATLVLFSIIGLAIIDKRLANRMTVRLIAAIAFADILAHVGEIYASSNGWLPLGSQLCAVVSGFRVASRTFYNFTHIAICFNIYRSLVLLKKSTWRFELYTWIFTVSMVFILTIIYWSMGAFSGKLNKVGCNPGADDYTLNKVFLFMAGFTDLITALIGIFTTVVSHRNLNKYINVFSATLTEQGENPDLIIKERRKMAVRSFLYPLATCITLPFEALFLIFYGFGYINTQLGYLKAATLGLSGTLTGIAFAVDPATHSAFRSAYYQVLNRKHPKKDLNDYQVNNSNDIPLKDAK</sequence>